<protein>
    <recommendedName>
        <fullName evidence="1">Immunity protein Imm33 domain-containing protein</fullName>
    </recommendedName>
</protein>
<keyword evidence="3" id="KW-1185">Reference proteome</keyword>
<organism evidence="2 3">
    <name type="scientific">Actinokineospora auranticolor</name>
    <dbReference type="NCBI Taxonomy" id="155976"/>
    <lineage>
        <taxon>Bacteria</taxon>
        <taxon>Bacillati</taxon>
        <taxon>Actinomycetota</taxon>
        <taxon>Actinomycetes</taxon>
        <taxon>Pseudonocardiales</taxon>
        <taxon>Pseudonocardiaceae</taxon>
        <taxon>Actinokineospora</taxon>
    </lineage>
</organism>
<dbReference type="Proteomes" id="UP000239203">
    <property type="component" value="Unassembled WGS sequence"/>
</dbReference>
<dbReference type="AlphaFoldDB" id="A0A2S6GC14"/>
<proteinExistence type="predicted"/>
<dbReference type="OrthoDB" id="4001405at2"/>
<name>A0A2S6GC14_9PSEU</name>
<evidence type="ECO:0000313" key="2">
    <source>
        <dbReference type="EMBL" id="PPK61854.1"/>
    </source>
</evidence>
<feature type="domain" description="Immunity protein Imm33" evidence="1">
    <location>
        <begin position="359"/>
        <end position="434"/>
    </location>
</feature>
<gene>
    <name evidence="2" type="ORF">CLV40_1382</name>
</gene>
<dbReference type="RefSeq" id="WP_146108392.1">
    <property type="nucleotide sequence ID" value="NZ_CP154825.1"/>
</dbReference>
<accession>A0A2S6GC14</accession>
<reference evidence="2 3" key="1">
    <citation type="submission" date="2018-02" db="EMBL/GenBank/DDBJ databases">
        <title>Genomic Encyclopedia of Archaeal and Bacterial Type Strains, Phase II (KMG-II): from individual species to whole genera.</title>
        <authorList>
            <person name="Goeker M."/>
        </authorList>
    </citation>
    <scope>NUCLEOTIDE SEQUENCE [LARGE SCALE GENOMIC DNA]</scope>
    <source>
        <strain evidence="2 3">YU 961-1</strain>
    </source>
</reference>
<evidence type="ECO:0000259" key="1">
    <source>
        <dbReference type="Pfam" id="PF09951"/>
    </source>
</evidence>
<dbReference type="EMBL" id="PTIX01000038">
    <property type="protein sequence ID" value="PPK61854.1"/>
    <property type="molecule type" value="Genomic_DNA"/>
</dbReference>
<dbReference type="InterPro" id="IPR018689">
    <property type="entry name" value="Imm33_dom"/>
</dbReference>
<sequence length="446" mass="49143">MAELLGTASFPTGDLLLVDFGLLGYWCGDRPPVLAEGLLKGEALARANAAVDFEIVGADAAAVARRLDLADVKGRFAFDLPADGGSVVAKVREVCRESGLDASVRRVARVAHLERVRRLLDDDPGGVEVPYTGGWAVAVRGVPARELRVLGERMDDGEFEARWRSVWVECAEGEPVRSVECGYVVVDESRLMFADPLALNAWRENVSEDGLYDVEFWGGDAAAVFERLVEPKPSEMDDRSAYAWVDLAGGEAAERHRELGELQRSGLRFRAVVRPHDDDYRIRLQADHNLTESGTIEVGGAKVTGWFTSWGDGMYPLYRDLAADGTLLRVRVELGTPEIVARQRKAERWWFGDLAKKAIVTARVARDGVPAGRLIRDEPIDERDSGWQVVAGDESREYLDDLSNAVLMPLRELIELDPDLEPLFDAAAPAEFERRGGVFVPVPESS</sequence>
<comment type="caution">
    <text evidence="2">The sequence shown here is derived from an EMBL/GenBank/DDBJ whole genome shotgun (WGS) entry which is preliminary data.</text>
</comment>
<evidence type="ECO:0000313" key="3">
    <source>
        <dbReference type="Proteomes" id="UP000239203"/>
    </source>
</evidence>
<dbReference type="Pfam" id="PF09951">
    <property type="entry name" value="Imm33"/>
    <property type="match status" value="1"/>
</dbReference>